<dbReference type="EMBL" id="DUZY01000001">
    <property type="protein sequence ID" value="DAD22982.1"/>
    <property type="molecule type" value="Genomic_DNA"/>
</dbReference>
<evidence type="ECO:0000256" key="1">
    <source>
        <dbReference type="PROSITE-ProRule" id="PRU00047"/>
    </source>
</evidence>
<protein>
    <recommendedName>
        <fullName evidence="4">CCHC-type domain-containing protein</fullName>
    </recommendedName>
</protein>
<gene>
    <name evidence="5" type="ORF">HUJ06_024445</name>
</gene>
<evidence type="ECO:0000256" key="3">
    <source>
        <dbReference type="SAM" id="MobiDB-lite"/>
    </source>
</evidence>
<accession>A0A822XSJ6</accession>
<dbReference type="GO" id="GO:0003676">
    <property type="term" value="F:nucleic acid binding"/>
    <property type="evidence" value="ECO:0007669"/>
    <property type="project" value="InterPro"/>
</dbReference>
<feature type="domain" description="CCHC-type" evidence="4">
    <location>
        <begin position="262"/>
        <end position="276"/>
    </location>
</feature>
<dbReference type="AlphaFoldDB" id="A0A822XSJ6"/>
<dbReference type="Pfam" id="PF14223">
    <property type="entry name" value="Retrotran_gag_2"/>
    <property type="match status" value="1"/>
</dbReference>
<dbReference type="SUPFAM" id="SSF57756">
    <property type="entry name" value="Retrovirus zinc finger-like domains"/>
    <property type="match status" value="1"/>
</dbReference>
<dbReference type="PANTHER" id="PTHR35317">
    <property type="entry name" value="OS04G0629600 PROTEIN"/>
    <property type="match status" value="1"/>
</dbReference>
<dbReference type="InterPro" id="IPR001878">
    <property type="entry name" value="Znf_CCHC"/>
</dbReference>
<dbReference type="Pfam" id="PF22936">
    <property type="entry name" value="Pol_BBD"/>
    <property type="match status" value="1"/>
</dbReference>
<dbReference type="InterPro" id="IPR036875">
    <property type="entry name" value="Znf_CCHC_sf"/>
</dbReference>
<keyword evidence="1" id="KW-0863">Zinc-finger</keyword>
<keyword evidence="1" id="KW-0862">Zinc</keyword>
<proteinExistence type="predicted"/>
<feature type="coiled-coil region" evidence="2">
    <location>
        <begin position="99"/>
        <end position="126"/>
    </location>
</feature>
<evidence type="ECO:0000256" key="2">
    <source>
        <dbReference type="SAM" id="Coils"/>
    </source>
</evidence>
<reference evidence="5 6" key="1">
    <citation type="journal article" date="2020" name="Mol. Biol. Evol.">
        <title>Distinct Expression and Methylation Patterns for Genes with Different Fates following a Single Whole-Genome Duplication in Flowering Plants.</title>
        <authorList>
            <person name="Shi T."/>
            <person name="Rahmani R.S."/>
            <person name="Gugger P.F."/>
            <person name="Wang M."/>
            <person name="Li H."/>
            <person name="Zhang Y."/>
            <person name="Li Z."/>
            <person name="Wang Q."/>
            <person name="Van de Peer Y."/>
            <person name="Marchal K."/>
            <person name="Chen J."/>
        </authorList>
    </citation>
    <scope>NUCLEOTIDE SEQUENCE [LARGE SCALE GENOMIC DNA]</scope>
    <source>
        <tissue evidence="5">Leaf</tissue>
    </source>
</reference>
<dbReference type="Proteomes" id="UP000607653">
    <property type="component" value="Unassembled WGS sequence"/>
</dbReference>
<evidence type="ECO:0000313" key="5">
    <source>
        <dbReference type="EMBL" id="DAD22982.1"/>
    </source>
</evidence>
<keyword evidence="6" id="KW-1185">Reference proteome</keyword>
<dbReference type="Pfam" id="PF13976">
    <property type="entry name" value="gag_pre-integrs"/>
    <property type="match status" value="1"/>
</dbReference>
<name>A0A822XSJ6_NELNU</name>
<dbReference type="GO" id="GO:0008270">
    <property type="term" value="F:zinc ion binding"/>
    <property type="evidence" value="ECO:0007669"/>
    <property type="project" value="UniProtKB-KW"/>
</dbReference>
<feature type="compositionally biased region" description="Basic and acidic residues" evidence="3">
    <location>
        <begin position="229"/>
        <end position="253"/>
    </location>
</feature>
<organism evidence="5 6">
    <name type="scientific">Nelumbo nucifera</name>
    <name type="common">Sacred lotus</name>
    <dbReference type="NCBI Taxonomy" id="4432"/>
    <lineage>
        <taxon>Eukaryota</taxon>
        <taxon>Viridiplantae</taxon>
        <taxon>Streptophyta</taxon>
        <taxon>Embryophyta</taxon>
        <taxon>Tracheophyta</taxon>
        <taxon>Spermatophyta</taxon>
        <taxon>Magnoliopsida</taxon>
        <taxon>Proteales</taxon>
        <taxon>Nelumbonaceae</taxon>
        <taxon>Nelumbo</taxon>
    </lineage>
</organism>
<dbReference type="InterPro" id="IPR025724">
    <property type="entry name" value="GAG-pre-integrase_dom"/>
</dbReference>
<feature type="region of interest" description="Disordered" evidence="3">
    <location>
        <begin position="201"/>
        <end position="253"/>
    </location>
</feature>
<evidence type="ECO:0000259" key="4">
    <source>
        <dbReference type="PROSITE" id="PS50158"/>
    </source>
</evidence>
<evidence type="ECO:0000313" key="6">
    <source>
        <dbReference type="Proteomes" id="UP000607653"/>
    </source>
</evidence>
<sequence>MATDNFVQPAILRFDGHYDHWSMLMENFLRSKEYWQVVSNGIVEPAAGTAVTDAQKTELEGQCFKDLKAKNDLFQAIDCSILETILCKDTSKHIWDSMKKKYQGSARAKRQQLQALRSEFDTLRMKSGELVTNYFSRTMAIINKMWIHGNKTEDVTIVEKILRSMTPKFNFVVCSIEESHDIDELSIDELQSSLMVYEHKINQGRGRGRGRGSGRGRESNDCGNQQQHQHQDKQVQGRGRGRGDHHSTTYRPRSADKSNVECYRCHRYGHYKFECRTNLNRQHGEMSNLAEKEKEVSLLMVCHVKEETNKNLWYLDTGCSNHMCGDKSAFSYLDESFRDNVKFGDNSRVSVMGKGRVTIQTKGDSSQIISNVLFVPNLKTNLLSMGQLQEKGYEVSIKDGVCRIQDAKLGLIAQVNMIANRMFLLYLHNITHSCFSTKLKDAAWLWHFRYGHLNFGGLKTLQQKNMVTGLPQITAPSEVCEECVVSKQHRNQFPKGKSWRAKKGLELVHSNLCGPIDPSSNGGKRYIITFIDDYN</sequence>
<dbReference type="PANTHER" id="PTHR35317:SF27">
    <property type="entry name" value="RETROVIRUS-RELATED POL POLYPROTEIN FROM TRANSPOSON TNT 1-94"/>
    <property type="match status" value="1"/>
</dbReference>
<keyword evidence="2" id="KW-0175">Coiled coil</keyword>
<dbReference type="PROSITE" id="PS50158">
    <property type="entry name" value="ZF_CCHC"/>
    <property type="match status" value="1"/>
</dbReference>
<comment type="caution">
    <text evidence="5">The sequence shown here is derived from an EMBL/GenBank/DDBJ whole genome shotgun (WGS) entry which is preliminary data.</text>
</comment>
<dbReference type="InterPro" id="IPR054722">
    <property type="entry name" value="PolX-like_BBD"/>
</dbReference>
<keyword evidence="1" id="KW-0479">Metal-binding</keyword>